<dbReference type="AlphaFoldDB" id="M3XNM8"/>
<dbReference type="Ensembl" id="ENSMPUT00000000690.1">
    <property type="protein sequence ID" value="ENSMPUP00000000678.1"/>
    <property type="gene ID" value="ENSMPUG00000000680.1"/>
</dbReference>
<accession>M3XNM8</accession>
<dbReference type="InParanoid" id="M3XNM8"/>
<reference evidence="2" key="1">
    <citation type="submission" date="2024-06" db="UniProtKB">
        <authorList>
            <consortium name="Ensembl"/>
        </authorList>
    </citation>
    <scope>IDENTIFICATION</scope>
</reference>
<feature type="region of interest" description="Disordered" evidence="1">
    <location>
        <begin position="25"/>
        <end position="51"/>
    </location>
</feature>
<dbReference type="EMBL" id="AEYP01014819">
    <property type="status" value="NOT_ANNOTATED_CDS"/>
    <property type="molecule type" value="Genomic_DNA"/>
</dbReference>
<feature type="compositionally biased region" description="Low complexity" evidence="1">
    <location>
        <begin position="102"/>
        <end position="121"/>
    </location>
</feature>
<feature type="region of interest" description="Disordered" evidence="1">
    <location>
        <begin position="148"/>
        <end position="201"/>
    </location>
</feature>
<proteinExistence type="predicted"/>
<organism evidence="2">
    <name type="scientific">Mustela putorius furo</name>
    <name type="common">European domestic ferret</name>
    <name type="synonym">Mustela furo</name>
    <dbReference type="NCBI Taxonomy" id="9669"/>
    <lineage>
        <taxon>Eukaryota</taxon>
        <taxon>Metazoa</taxon>
        <taxon>Chordata</taxon>
        <taxon>Craniata</taxon>
        <taxon>Vertebrata</taxon>
        <taxon>Euteleostomi</taxon>
        <taxon>Mammalia</taxon>
        <taxon>Eutheria</taxon>
        <taxon>Laurasiatheria</taxon>
        <taxon>Carnivora</taxon>
        <taxon>Caniformia</taxon>
        <taxon>Musteloidea</taxon>
        <taxon>Mustelidae</taxon>
        <taxon>Mustelinae</taxon>
        <taxon>Mustela</taxon>
    </lineage>
</organism>
<feature type="compositionally biased region" description="Pro residues" evidence="1">
    <location>
        <begin position="148"/>
        <end position="160"/>
    </location>
</feature>
<name>M3XNM8_MUSPF</name>
<protein>
    <submittedName>
        <fullName evidence="2">Uncharacterized protein</fullName>
    </submittedName>
</protein>
<dbReference type="HOGENOM" id="CLU_1363192_0_0_1"/>
<evidence type="ECO:0000313" key="2">
    <source>
        <dbReference type="Ensembl" id="ENSMPUP00000000678.1"/>
    </source>
</evidence>
<feature type="region of interest" description="Disordered" evidence="1">
    <location>
        <begin position="88"/>
        <end position="125"/>
    </location>
</feature>
<evidence type="ECO:0000256" key="1">
    <source>
        <dbReference type="SAM" id="MobiDB-lite"/>
    </source>
</evidence>
<sequence>ESPGVKLRTTGTSAWVRLLGALPIETARGTGLPPERHLPRPRAPLSASREGQLKHCSRDHLQPAAGTVPLSPPREPWSPSFRLLRRCPGSTGLPPPGPSAGPPAYLAGGHGRTAGSSRRAGAGLGPGARCRWWRRRRLWLLSLQLPLSPAPPPPPPPPAFPLGLLRCQERPNRGSASSRSLPEAWSEGPCREKSSCPRCSS</sequence>